<dbReference type="InterPro" id="IPR029063">
    <property type="entry name" value="SAM-dependent_MTases_sf"/>
</dbReference>
<dbReference type="AlphaFoldDB" id="A3VES1"/>
<dbReference type="eggNOG" id="COG2226">
    <property type="taxonomic scope" value="Bacteria"/>
</dbReference>
<evidence type="ECO:0000259" key="1">
    <source>
        <dbReference type="Pfam" id="PF08241"/>
    </source>
</evidence>
<dbReference type="Gene3D" id="3.40.50.150">
    <property type="entry name" value="Vaccinia Virus protein VP39"/>
    <property type="match status" value="1"/>
</dbReference>
<accession>A3VES1</accession>
<organism evidence="2 3">
    <name type="scientific">Maritimibacter alkaliphilus HTCC2654</name>
    <dbReference type="NCBI Taxonomy" id="314271"/>
    <lineage>
        <taxon>Bacteria</taxon>
        <taxon>Pseudomonadati</taxon>
        <taxon>Pseudomonadota</taxon>
        <taxon>Alphaproteobacteria</taxon>
        <taxon>Rhodobacterales</taxon>
        <taxon>Roseobacteraceae</taxon>
        <taxon>Maritimibacter</taxon>
    </lineage>
</organism>
<dbReference type="RefSeq" id="WP_008331133.1">
    <property type="nucleotide sequence ID" value="NZ_CH902578.1"/>
</dbReference>
<dbReference type="Proteomes" id="UP000002931">
    <property type="component" value="Unassembled WGS sequence"/>
</dbReference>
<proteinExistence type="predicted"/>
<dbReference type="HOGENOM" id="CLU_1197943_0_0_5"/>
<dbReference type="STRING" id="314271.RB2654_10074"/>
<dbReference type="GO" id="GO:0008757">
    <property type="term" value="F:S-adenosylmethionine-dependent methyltransferase activity"/>
    <property type="evidence" value="ECO:0007669"/>
    <property type="project" value="InterPro"/>
</dbReference>
<evidence type="ECO:0000313" key="2">
    <source>
        <dbReference type="EMBL" id="EAQ13409.1"/>
    </source>
</evidence>
<dbReference type="OrthoDB" id="9765084at2"/>
<name>A3VES1_9RHOB</name>
<keyword evidence="3" id="KW-1185">Reference proteome</keyword>
<reference evidence="2 3" key="1">
    <citation type="journal article" date="2010" name="J. Bacteriol.">
        <title>Genome sequences of Pelagibaca bermudensis HTCC2601T and Maritimibacter alkaliphilus HTCC2654T, the type strains of two marine Roseobacter genera.</title>
        <authorList>
            <person name="Thrash J.C."/>
            <person name="Cho J.C."/>
            <person name="Ferriera S."/>
            <person name="Johnson J."/>
            <person name="Vergin K.L."/>
            <person name="Giovannoni S.J."/>
        </authorList>
    </citation>
    <scope>NUCLEOTIDE SEQUENCE [LARGE SCALE GENOMIC DNA]</scope>
    <source>
        <strain evidence="2 3">HTCC2654</strain>
    </source>
</reference>
<feature type="domain" description="Methyltransferase type 11" evidence="1">
    <location>
        <begin position="62"/>
        <end position="152"/>
    </location>
</feature>
<dbReference type="SUPFAM" id="SSF53335">
    <property type="entry name" value="S-adenosyl-L-methionine-dependent methyltransferases"/>
    <property type="match status" value="1"/>
</dbReference>
<gene>
    <name evidence="2" type="ORF">RB2654_10074</name>
</gene>
<sequence length="254" mass="28669">MNDRPNDFLTPLLDNLPTAENPHLDELVASIGDCVPDHATAQLEAFEHAATLVPRTGEFRVLDLGSGFGKTKAQFETLNPVLRWNGVDIARRWDRRDRPLARASRKYNGVRIPFHRNTFDMVFSKQVFEHVRHPEPLLHDIRRVLKPGGVFVGSVSCMEPFHMASMFCFSPHGWKTINADAGLKVTFLASGIDALSLGLWHFNRDARQGRPFKSSNLNIAIDALAERGDMDWRRANVLKVLHAGQMIFTAQKAY</sequence>
<dbReference type="Pfam" id="PF08241">
    <property type="entry name" value="Methyltransf_11"/>
    <property type="match status" value="1"/>
</dbReference>
<evidence type="ECO:0000313" key="3">
    <source>
        <dbReference type="Proteomes" id="UP000002931"/>
    </source>
</evidence>
<dbReference type="CDD" id="cd02440">
    <property type="entry name" value="AdoMet_MTases"/>
    <property type="match status" value="1"/>
</dbReference>
<dbReference type="InterPro" id="IPR013216">
    <property type="entry name" value="Methyltransf_11"/>
</dbReference>
<comment type="caution">
    <text evidence="2">The sequence shown here is derived from an EMBL/GenBank/DDBJ whole genome shotgun (WGS) entry which is preliminary data.</text>
</comment>
<dbReference type="EMBL" id="AAMT01000005">
    <property type="protein sequence ID" value="EAQ13409.1"/>
    <property type="molecule type" value="Genomic_DNA"/>
</dbReference>
<protein>
    <recommendedName>
        <fullName evidence="1">Methyltransferase type 11 domain-containing protein</fullName>
    </recommendedName>
</protein>